<feature type="transmembrane region" description="Helical" evidence="2">
    <location>
        <begin position="256"/>
        <end position="275"/>
    </location>
</feature>
<dbReference type="STRING" id="1448308.A0A2T2NDF9"/>
<dbReference type="InterPro" id="IPR053018">
    <property type="entry name" value="Elsinochrome_Biosynth-Asso"/>
</dbReference>
<dbReference type="OrthoDB" id="5427664at2759"/>
<keyword evidence="2" id="KW-1133">Transmembrane helix</keyword>
<feature type="transmembrane region" description="Helical" evidence="2">
    <location>
        <begin position="165"/>
        <end position="184"/>
    </location>
</feature>
<feature type="transmembrane region" description="Helical" evidence="2">
    <location>
        <begin position="134"/>
        <end position="153"/>
    </location>
</feature>
<feature type="compositionally biased region" description="Low complexity" evidence="1">
    <location>
        <begin position="424"/>
        <end position="434"/>
    </location>
</feature>
<evidence type="ECO:0000256" key="1">
    <source>
        <dbReference type="SAM" id="MobiDB-lite"/>
    </source>
</evidence>
<dbReference type="PANTHER" id="PTHR37577:SF1">
    <property type="entry name" value="INTEGRAL MEMBRANE PROTEIN"/>
    <property type="match status" value="1"/>
</dbReference>
<dbReference type="Proteomes" id="UP000240883">
    <property type="component" value="Unassembled WGS sequence"/>
</dbReference>
<feature type="transmembrane region" description="Helical" evidence="2">
    <location>
        <begin position="28"/>
        <end position="54"/>
    </location>
</feature>
<gene>
    <name evidence="3" type="ORF">BS50DRAFT_591561</name>
</gene>
<keyword evidence="2" id="KW-0812">Transmembrane</keyword>
<dbReference type="PANTHER" id="PTHR37577">
    <property type="entry name" value="INTEGRAL MEMBRANE PROTEIN"/>
    <property type="match status" value="1"/>
</dbReference>
<feature type="compositionally biased region" description="Polar residues" evidence="1">
    <location>
        <begin position="338"/>
        <end position="350"/>
    </location>
</feature>
<proteinExistence type="predicted"/>
<evidence type="ECO:0000313" key="4">
    <source>
        <dbReference type="Proteomes" id="UP000240883"/>
    </source>
</evidence>
<dbReference type="AlphaFoldDB" id="A0A2T2NDF9"/>
<feature type="compositionally biased region" description="Polar residues" evidence="1">
    <location>
        <begin position="381"/>
        <end position="402"/>
    </location>
</feature>
<reference evidence="3 4" key="1">
    <citation type="journal article" date="2018" name="Front. Microbiol.">
        <title>Genome-Wide Analysis of Corynespora cassiicola Leaf Fall Disease Putative Effectors.</title>
        <authorList>
            <person name="Lopez D."/>
            <person name="Ribeiro S."/>
            <person name="Label P."/>
            <person name="Fumanal B."/>
            <person name="Venisse J.S."/>
            <person name="Kohler A."/>
            <person name="de Oliveira R.R."/>
            <person name="Labutti K."/>
            <person name="Lipzen A."/>
            <person name="Lail K."/>
            <person name="Bauer D."/>
            <person name="Ohm R.A."/>
            <person name="Barry K.W."/>
            <person name="Spatafora J."/>
            <person name="Grigoriev I.V."/>
            <person name="Martin F.M."/>
            <person name="Pujade-Renaud V."/>
        </authorList>
    </citation>
    <scope>NUCLEOTIDE SEQUENCE [LARGE SCALE GENOMIC DNA]</scope>
    <source>
        <strain evidence="3 4">Philippines</strain>
    </source>
</reference>
<feature type="region of interest" description="Disordered" evidence="1">
    <location>
        <begin position="378"/>
        <end position="449"/>
    </location>
</feature>
<keyword evidence="4" id="KW-1185">Reference proteome</keyword>
<feature type="transmembrane region" description="Helical" evidence="2">
    <location>
        <begin position="295"/>
        <end position="314"/>
    </location>
</feature>
<protein>
    <submittedName>
        <fullName evidence="3">Uncharacterized protein</fullName>
    </submittedName>
</protein>
<dbReference type="EMBL" id="KZ678140">
    <property type="protein sequence ID" value="PSN63410.1"/>
    <property type="molecule type" value="Genomic_DNA"/>
</dbReference>
<feature type="region of interest" description="Disordered" evidence="1">
    <location>
        <begin position="328"/>
        <end position="350"/>
    </location>
</feature>
<sequence>MGLRLLDCANHKADCKTSNQIVQANPDVAGIGVILGFLATTSLAFLIALTVLFLDHYDGFMTTCRKVFTKNKEEYVTNVDGPYWRSPLFWSKVLSKNLLAFSDTQLLTGLAIQFTAMLLHCELTVYHFQIVTELAFLTTVTHLLTVVVLRDYFVKNRWINLPRILFMLANLALLGYTSFVAYSYDLVHLELSSSLTCFFQQARPELDAAIGSKWGILLVLAIGGHVTVIAAMYILKEEKLKKGEWSFKWVGAWIRTWIIAPTYAIYGMYMAGANITKTQALGQPNVTIEGSEKEWGFGQFLPVLLLALPIFAGWESFWEEKDKEHEKEVDRYGRKNHASQGSRTLLNGQESFELPKYANNSTVSNRHGYAVVEQTIEGDSRTSMHTPRQQSASHISLGSYATPNLARSPPMPSPAGSPYLGTLPQPRSRPQTPSRFEEQFDSTNYHARG</sequence>
<organism evidence="3 4">
    <name type="scientific">Corynespora cassiicola Philippines</name>
    <dbReference type="NCBI Taxonomy" id="1448308"/>
    <lineage>
        <taxon>Eukaryota</taxon>
        <taxon>Fungi</taxon>
        <taxon>Dikarya</taxon>
        <taxon>Ascomycota</taxon>
        <taxon>Pezizomycotina</taxon>
        <taxon>Dothideomycetes</taxon>
        <taxon>Pleosporomycetidae</taxon>
        <taxon>Pleosporales</taxon>
        <taxon>Corynesporascaceae</taxon>
        <taxon>Corynespora</taxon>
    </lineage>
</organism>
<accession>A0A2T2NDF9</accession>
<feature type="transmembrane region" description="Helical" evidence="2">
    <location>
        <begin position="214"/>
        <end position="235"/>
    </location>
</feature>
<evidence type="ECO:0000313" key="3">
    <source>
        <dbReference type="EMBL" id="PSN63410.1"/>
    </source>
</evidence>
<name>A0A2T2NDF9_CORCC</name>
<evidence type="ECO:0000256" key="2">
    <source>
        <dbReference type="SAM" id="Phobius"/>
    </source>
</evidence>
<keyword evidence="2" id="KW-0472">Membrane</keyword>